<evidence type="ECO:0000256" key="1">
    <source>
        <dbReference type="ARBA" id="ARBA00010996"/>
    </source>
</evidence>
<name>A0ABV9Z120_9HYPH</name>
<gene>
    <name evidence="3" type="ORF">ACFPFW_05180</name>
</gene>
<evidence type="ECO:0000313" key="3">
    <source>
        <dbReference type="EMBL" id="MFC5067405.1"/>
    </source>
</evidence>
<dbReference type="Pfam" id="PF02630">
    <property type="entry name" value="SCO1-SenC"/>
    <property type="match status" value="1"/>
</dbReference>
<protein>
    <submittedName>
        <fullName evidence="3">SCO family protein</fullName>
    </submittedName>
</protein>
<dbReference type="Gene3D" id="3.40.30.10">
    <property type="entry name" value="Glutaredoxin"/>
    <property type="match status" value="1"/>
</dbReference>
<dbReference type="Proteomes" id="UP001595796">
    <property type="component" value="Unassembled WGS sequence"/>
</dbReference>
<feature type="region of interest" description="Disordered" evidence="2">
    <location>
        <begin position="81"/>
        <end position="102"/>
    </location>
</feature>
<evidence type="ECO:0000313" key="4">
    <source>
        <dbReference type="Proteomes" id="UP001595796"/>
    </source>
</evidence>
<accession>A0ABV9Z120</accession>
<dbReference type="InterPro" id="IPR003782">
    <property type="entry name" value="SCO1/SenC"/>
</dbReference>
<dbReference type="SUPFAM" id="SSF52833">
    <property type="entry name" value="Thioredoxin-like"/>
    <property type="match status" value="1"/>
</dbReference>
<reference evidence="4" key="1">
    <citation type="journal article" date="2019" name="Int. J. Syst. Evol. Microbiol.">
        <title>The Global Catalogue of Microorganisms (GCM) 10K type strain sequencing project: providing services to taxonomists for standard genome sequencing and annotation.</title>
        <authorList>
            <consortium name="The Broad Institute Genomics Platform"/>
            <consortium name="The Broad Institute Genome Sequencing Center for Infectious Disease"/>
            <person name="Wu L."/>
            <person name="Ma J."/>
        </authorList>
    </citation>
    <scope>NUCLEOTIDE SEQUENCE [LARGE SCALE GENOMIC DNA]</scope>
    <source>
        <strain evidence="4">CGMCC 1.16444</strain>
    </source>
</reference>
<comment type="similarity">
    <text evidence="1">Belongs to the SCO1/2 family.</text>
</comment>
<evidence type="ECO:0000256" key="2">
    <source>
        <dbReference type="SAM" id="MobiDB-lite"/>
    </source>
</evidence>
<keyword evidence="4" id="KW-1185">Reference proteome</keyword>
<dbReference type="RefSeq" id="WP_114958441.1">
    <property type="nucleotide sequence ID" value="NZ_JBHSJF010000005.1"/>
</dbReference>
<sequence length="102" mass="11526">MCFIGDCYVPLLHPSLAVLTGRTEIRNFAEAYKVFYQKVPTDGGNYTIDHSAFINLLDREGRYLRLFPALDVERANGADHRAASRRLGGPRQFTHRGLPSVF</sequence>
<proteinExistence type="inferred from homology"/>
<organism evidence="3 4">
    <name type="scientific">Flaviflagellibacter deserti</name>
    <dbReference type="NCBI Taxonomy" id="2267266"/>
    <lineage>
        <taxon>Bacteria</taxon>
        <taxon>Pseudomonadati</taxon>
        <taxon>Pseudomonadota</taxon>
        <taxon>Alphaproteobacteria</taxon>
        <taxon>Hyphomicrobiales</taxon>
        <taxon>Flaviflagellibacter</taxon>
    </lineage>
</organism>
<dbReference type="InterPro" id="IPR036249">
    <property type="entry name" value="Thioredoxin-like_sf"/>
</dbReference>
<dbReference type="EMBL" id="JBHSJF010000005">
    <property type="protein sequence ID" value="MFC5067405.1"/>
    <property type="molecule type" value="Genomic_DNA"/>
</dbReference>
<comment type="caution">
    <text evidence="3">The sequence shown here is derived from an EMBL/GenBank/DDBJ whole genome shotgun (WGS) entry which is preliminary data.</text>
</comment>